<comment type="caution">
    <text evidence="2">The sequence shown here is derived from an EMBL/GenBank/DDBJ whole genome shotgun (WGS) entry which is preliminary data.</text>
</comment>
<accession>A0A5A8CC59</accession>
<dbReference type="Gene3D" id="3.30.710.10">
    <property type="entry name" value="Potassium Channel Kv1.1, Chain A"/>
    <property type="match status" value="1"/>
</dbReference>
<dbReference type="EMBL" id="VLTN01000032">
    <property type="protein sequence ID" value="KAA0150713.1"/>
    <property type="molecule type" value="Genomic_DNA"/>
</dbReference>
<organism evidence="2 3">
    <name type="scientific">Cafeteria roenbergensis</name>
    <name type="common">Marine flagellate</name>
    <dbReference type="NCBI Taxonomy" id="33653"/>
    <lineage>
        <taxon>Eukaryota</taxon>
        <taxon>Sar</taxon>
        <taxon>Stramenopiles</taxon>
        <taxon>Bigyra</taxon>
        <taxon>Opalozoa</taxon>
        <taxon>Bicosoecida</taxon>
        <taxon>Cafeteriaceae</taxon>
        <taxon>Cafeteria</taxon>
    </lineage>
</organism>
<dbReference type="Proteomes" id="UP000323011">
    <property type="component" value="Unassembled WGS sequence"/>
</dbReference>
<evidence type="ECO:0000313" key="3">
    <source>
        <dbReference type="Proteomes" id="UP000323011"/>
    </source>
</evidence>
<dbReference type="InterPro" id="IPR016072">
    <property type="entry name" value="Skp1_comp_dimer"/>
</dbReference>
<proteinExistence type="predicted"/>
<dbReference type="AlphaFoldDB" id="A0A5A8CC59"/>
<sequence>MALSVIIKTTDDAEIKASRDLVTKYFGVVREFPGFGEEDDKEDNEEVPLSHSKTVIQRMIAFAEKFNTEEFKPPRPIKKTKSLTEQGVPAWASEFNDSIPLAEKFELLQAADEVQFEGLVELMACSIAKVYVDMDPKVKAATFALSRDYTPEEEAAIRKEETWAEED</sequence>
<dbReference type="SUPFAM" id="SSF81382">
    <property type="entry name" value="Skp1 dimerisation domain-like"/>
    <property type="match status" value="1"/>
</dbReference>
<dbReference type="InterPro" id="IPR036296">
    <property type="entry name" value="SKP1-like_dim_sf"/>
</dbReference>
<name>A0A5A8CC59_CAFRO</name>
<dbReference type="Pfam" id="PF01466">
    <property type="entry name" value="Skp1"/>
    <property type="match status" value="1"/>
</dbReference>
<protein>
    <recommendedName>
        <fullName evidence="1">SKP1 component dimerisation domain-containing protein</fullName>
    </recommendedName>
</protein>
<gene>
    <name evidence="2" type="ORF">FNF29_05050</name>
</gene>
<evidence type="ECO:0000313" key="2">
    <source>
        <dbReference type="EMBL" id="KAA0150713.1"/>
    </source>
</evidence>
<keyword evidence="3" id="KW-1185">Reference proteome</keyword>
<dbReference type="GO" id="GO:0006511">
    <property type="term" value="P:ubiquitin-dependent protein catabolic process"/>
    <property type="evidence" value="ECO:0007669"/>
    <property type="project" value="InterPro"/>
</dbReference>
<feature type="domain" description="SKP1 component dimerisation" evidence="1">
    <location>
        <begin position="118"/>
        <end position="164"/>
    </location>
</feature>
<evidence type="ECO:0000259" key="1">
    <source>
        <dbReference type="Pfam" id="PF01466"/>
    </source>
</evidence>
<dbReference type="InterPro" id="IPR011333">
    <property type="entry name" value="SKP1/BTB/POZ_sf"/>
</dbReference>
<reference evidence="2 3" key="1">
    <citation type="submission" date="2019-07" db="EMBL/GenBank/DDBJ databases">
        <title>Genomes of Cafeteria roenbergensis.</title>
        <authorList>
            <person name="Fischer M.G."/>
            <person name="Hackl T."/>
            <person name="Roman M."/>
        </authorList>
    </citation>
    <scope>NUCLEOTIDE SEQUENCE [LARGE SCALE GENOMIC DNA]</scope>
    <source>
        <strain evidence="2 3">BVI</strain>
    </source>
</reference>